<dbReference type="EMBL" id="CP009268">
    <property type="protein sequence ID" value="AJA52664.1"/>
    <property type="molecule type" value="Genomic_DNA"/>
</dbReference>
<feature type="domain" description="CBS" evidence="11">
    <location>
        <begin position="287"/>
        <end position="344"/>
    </location>
</feature>
<keyword evidence="4" id="KW-0677">Repeat</keyword>
<dbReference type="SMART" id="SM01091">
    <property type="entry name" value="CorC_HlyC"/>
    <property type="match status" value="1"/>
</dbReference>
<dbReference type="InterPro" id="IPR044751">
    <property type="entry name" value="Ion_transp-like_CBS"/>
</dbReference>
<evidence type="ECO:0000256" key="3">
    <source>
        <dbReference type="ARBA" id="ARBA00022692"/>
    </source>
</evidence>
<dbReference type="PROSITE" id="PS51371">
    <property type="entry name" value="CBS"/>
    <property type="match status" value="2"/>
</dbReference>
<dbReference type="PANTHER" id="PTHR22777:SF17">
    <property type="entry name" value="UPF0053 PROTEIN SLL0260"/>
    <property type="match status" value="1"/>
</dbReference>
<dbReference type="eggNOG" id="COG1253">
    <property type="taxonomic scope" value="Bacteria"/>
</dbReference>
<evidence type="ECO:0000256" key="2">
    <source>
        <dbReference type="ARBA" id="ARBA00006337"/>
    </source>
</evidence>
<evidence type="ECO:0000256" key="8">
    <source>
        <dbReference type="PROSITE-ProRule" id="PRU00703"/>
    </source>
</evidence>
<dbReference type="InterPro" id="IPR000644">
    <property type="entry name" value="CBS_dom"/>
</dbReference>
<evidence type="ECO:0000256" key="1">
    <source>
        <dbReference type="ARBA" id="ARBA00004141"/>
    </source>
</evidence>
<reference evidence="13 16" key="1">
    <citation type="journal article" date="2015" name="Genome Announc.">
        <title>Complete Genome Sequence of the Nitrogen-Fixing and Solvent-Producing Clostridium pasteurianum DSM 525.</title>
        <authorList>
            <person name="Poehlein A."/>
            <person name="Grosse-Honebrink A."/>
            <person name="Zhang Y."/>
            <person name="Minton N.P."/>
            <person name="Daniel R."/>
        </authorList>
    </citation>
    <scope>NUCLEOTIDE SEQUENCE [LARGE SCALE GENOMIC DNA]</scope>
    <source>
        <strain evidence="13">DSM 525</strain>
        <strain evidence="16">DSM 525 / ATCC 6013</strain>
    </source>
</reference>
<dbReference type="GeneID" id="93074739"/>
<keyword evidence="6 8" id="KW-0129">CBS domain</keyword>
<dbReference type="Proteomes" id="UP000028042">
    <property type="component" value="Unassembled WGS sequence"/>
</dbReference>
<feature type="transmembrane region" description="Helical" evidence="10">
    <location>
        <begin position="100"/>
        <end position="119"/>
    </location>
</feature>
<evidence type="ECO:0000256" key="4">
    <source>
        <dbReference type="ARBA" id="ARBA00022737"/>
    </source>
</evidence>
<evidence type="ECO:0000256" key="9">
    <source>
        <dbReference type="PROSITE-ProRule" id="PRU01193"/>
    </source>
</evidence>
<evidence type="ECO:0000259" key="12">
    <source>
        <dbReference type="PROSITE" id="PS51846"/>
    </source>
</evidence>
<accession>A0A0H3J420</accession>
<evidence type="ECO:0000313" key="13">
    <source>
        <dbReference type="EMBL" id="AJA52664.1"/>
    </source>
</evidence>
<organism evidence="13 16">
    <name type="scientific">Clostridium pasteurianum DSM 525 = ATCC 6013</name>
    <dbReference type="NCBI Taxonomy" id="1262449"/>
    <lineage>
        <taxon>Bacteria</taxon>
        <taxon>Bacillati</taxon>
        <taxon>Bacillota</taxon>
        <taxon>Clostridia</taxon>
        <taxon>Eubacteriales</taxon>
        <taxon>Clostridiaceae</taxon>
        <taxon>Clostridium</taxon>
    </lineage>
</organism>
<dbReference type="SMART" id="SM00116">
    <property type="entry name" value="CBS"/>
    <property type="match status" value="2"/>
</dbReference>
<keyword evidence="5 9" id="KW-1133">Transmembrane helix</keyword>
<dbReference type="CDD" id="cd04590">
    <property type="entry name" value="CBS_pair_CorC_HlyC_assoc"/>
    <property type="match status" value="1"/>
</dbReference>
<evidence type="ECO:0000313" key="16">
    <source>
        <dbReference type="Proteomes" id="UP000030905"/>
    </source>
</evidence>
<evidence type="ECO:0000256" key="10">
    <source>
        <dbReference type="SAM" id="Phobius"/>
    </source>
</evidence>
<comment type="similarity">
    <text evidence="2">Belongs to the UPF0053 family.</text>
</comment>
<evidence type="ECO:0000256" key="7">
    <source>
        <dbReference type="ARBA" id="ARBA00023136"/>
    </source>
</evidence>
<dbReference type="RefSeq" id="WP_003442492.1">
    <property type="nucleotide sequence ID" value="NZ_ANZB01000003.1"/>
</dbReference>
<keyword evidence="7 9" id="KW-0472">Membrane</keyword>
<dbReference type="InterPro" id="IPR046342">
    <property type="entry name" value="CBS_dom_sf"/>
</dbReference>
<dbReference type="SUPFAM" id="SSF56176">
    <property type="entry name" value="FAD-binding/transporter-associated domain-like"/>
    <property type="match status" value="1"/>
</dbReference>
<feature type="transmembrane region" description="Helical" evidence="10">
    <location>
        <begin position="6"/>
        <end position="28"/>
    </location>
</feature>
<dbReference type="PANTHER" id="PTHR22777">
    <property type="entry name" value="HEMOLYSIN-RELATED"/>
    <property type="match status" value="1"/>
</dbReference>
<dbReference type="Gene3D" id="3.30.465.10">
    <property type="match status" value="1"/>
</dbReference>
<dbReference type="Pfam" id="PF01595">
    <property type="entry name" value="CNNM"/>
    <property type="match status" value="1"/>
</dbReference>
<evidence type="ECO:0000313" key="15">
    <source>
        <dbReference type="Proteomes" id="UP000028042"/>
    </source>
</evidence>
<dbReference type="GO" id="GO:0005886">
    <property type="term" value="C:plasma membrane"/>
    <property type="evidence" value="ECO:0007669"/>
    <property type="project" value="TreeGrafter"/>
</dbReference>
<dbReference type="PROSITE" id="PS51846">
    <property type="entry name" value="CNNM"/>
    <property type="match status" value="1"/>
</dbReference>
<comment type="subcellular location">
    <subcellularLocation>
        <location evidence="1">Membrane</location>
        <topology evidence="1">Multi-pass membrane protein</topology>
    </subcellularLocation>
</comment>
<dbReference type="Proteomes" id="UP000030905">
    <property type="component" value="Chromosome"/>
</dbReference>
<dbReference type="KEGG" id="cpat:CLPA_c26080"/>
<evidence type="ECO:0000313" key="14">
    <source>
        <dbReference type="EMBL" id="KRU11326.1"/>
    </source>
</evidence>
<proteinExistence type="inferred from homology"/>
<dbReference type="InterPro" id="IPR016169">
    <property type="entry name" value="FAD-bd_PCMH_sub2"/>
</dbReference>
<keyword evidence="16" id="KW-1185">Reference proteome</keyword>
<dbReference type="KEGG" id="cpae:CPAST_c26080"/>
<reference evidence="14" key="2">
    <citation type="submission" date="2015-10" db="EMBL/GenBank/DDBJ databases">
        <title>Improved Draft Genome Sequence of Clostridium pasteurianum Strain ATCC 6013 (DSM 525) Using a Hybrid Next-Generation Sequencing Approach.</title>
        <authorList>
            <person name="Pyne M.E."/>
            <person name="Utturkar S.M."/>
            <person name="Brown S.D."/>
            <person name="Moo-Young M."/>
            <person name="Chung D.A."/>
            <person name="Chou P.C."/>
        </authorList>
    </citation>
    <scope>NUCLEOTIDE SEQUENCE</scope>
    <source>
        <strain evidence="14">ATCC 6013</strain>
    </source>
</reference>
<dbReference type="SUPFAM" id="SSF54631">
    <property type="entry name" value="CBS-domain pair"/>
    <property type="match status" value="1"/>
</dbReference>
<evidence type="ECO:0000256" key="6">
    <source>
        <dbReference type="ARBA" id="ARBA00023122"/>
    </source>
</evidence>
<dbReference type="Gene3D" id="3.10.580.10">
    <property type="entry name" value="CBS-domain"/>
    <property type="match status" value="1"/>
</dbReference>
<dbReference type="FunFam" id="3.10.580.10:FF:000002">
    <property type="entry name" value="Magnesium/cobalt efflux protein CorC"/>
    <property type="match status" value="1"/>
</dbReference>
<dbReference type="GO" id="GO:0050660">
    <property type="term" value="F:flavin adenine dinucleotide binding"/>
    <property type="evidence" value="ECO:0007669"/>
    <property type="project" value="InterPro"/>
</dbReference>
<name>A0A0H3J420_CLOPA</name>
<dbReference type="InterPro" id="IPR005170">
    <property type="entry name" value="Transptr-assoc_dom"/>
</dbReference>
<feature type="transmembrane region" description="Helical" evidence="10">
    <location>
        <begin position="57"/>
        <end position="80"/>
    </location>
</feature>
<dbReference type="PATRIC" id="fig|1262449.3.peg.1053"/>
<dbReference type="InterPro" id="IPR002550">
    <property type="entry name" value="CNNM"/>
</dbReference>
<dbReference type="AlphaFoldDB" id="A0A0H3J420"/>
<sequence>MIEEIGIIILLIIVNAFFAAAEISIISLKEINIEKRASEGDKKAKLLLNIIKEPSKFLATIQVGITLTSFFTSASAAVGLSNGFKIFLQNTNISFLVNNSSRIAFISVTIVISFFSLLFGELIPKRIALAKVDFIADKSIGIIHIINVISKPIVEALTACTNFFVRLILGKDSNKEEDITEEEIRMMINVGEEKGIFQAMETKMINSIFEFDDTTVVDIMTPRPDVIALDIESDFQETIKVITEEKYSRIPVYKENIDNIVGILYSKDIIDYMAFKKDHTKFDLKNFIKEPLFVIEYKKIDELLKDMQKRNIHICIVIDEYGSTAGIATIEDMLEEIVGNIYDEYDEKEDEIHKIKEGEFEIDAGISMIELNKLLQTDYEENYDTVSGLILDRIGRLPKEGENIIIENFNFKILSVKKRRIKKILVTKIKEENL</sequence>
<gene>
    <name evidence="13" type="ORF">CLPA_c26080</name>
    <name evidence="14" type="ORF">CP6013_00573</name>
</gene>
<evidence type="ECO:0000256" key="5">
    <source>
        <dbReference type="ARBA" id="ARBA00022989"/>
    </source>
</evidence>
<dbReference type="EMBL" id="JPGY02000001">
    <property type="protein sequence ID" value="KRU11326.1"/>
    <property type="molecule type" value="Genomic_DNA"/>
</dbReference>
<dbReference type="Pfam" id="PF00571">
    <property type="entry name" value="CBS"/>
    <property type="match status" value="2"/>
</dbReference>
<dbReference type="InterPro" id="IPR036318">
    <property type="entry name" value="FAD-bd_PCMH-like_sf"/>
</dbReference>
<feature type="domain" description="CNNM transmembrane" evidence="12">
    <location>
        <begin position="1"/>
        <end position="201"/>
    </location>
</feature>
<dbReference type="Pfam" id="PF03471">
    <property type="entry name" value="CorC_HlyC"/>
    <property type="match status" value="1"/>
</dbReference>
<evidence type="ECO:0000259" key="11">
    <source>
        <dbReference type="PROSITE" id="PS51371"/>
    </source>
</evidence>
<keyword evidence="3 9" id="KW-0812">Transmembrane</keyword>
<reference evidence="14 15" key="3">
    <citation type="journal article" name="Genome Announc.">
        <title>Improved Draft Genome Sequence of Clostridium pasteurianum Strain ATCC 6013 (DSM 525) Using a Hybrid Next-Generation Sequencing Approach.</title>
        <authorList>
            <person name="Pyne M.E."/>
            <person name="Utturkar S."/>
            <person name="Brown S.D."/>
            <person name="Moo-Young M."/>
            <person name="Chung D.A."/>
            <person name="Chou C.P."/>
        </authorList>
    </citation>
    <scope>NUCLEOTIDE SEQUENCE [LARGE SCALE GENOMIC DNA]</scope>
    <source>
        <strain evidence="14 15">ATCC 6013</strain>
    </source>
</reference>
<protein>
    <submittedName>
        <fullName evidence="14">Putative signal transduction protein with CBS domain containing protein</fullName>
    </submittedName>
</protein>
<feature type="domain" description="CBS" evidence="11">
    <location>
        <begin position="220"/>
        <end position="284"/>
    </location>
</feature>